<keyword evidence="2 5" id="KW-0808">Transferase</keyword>
<feature type="domain" description="Release factor glutamine methyltransferase N-terminal" evidence="7">
    <location>
        <begin position="34"/>
        <end position="101"/>
    </location>
</feature>
<dbReference type="CDD" id="cd02440">
    <property type="entry name" value="AdoMet_MTases"/>
    <property type="match status" value="1"/>
</dbReference>
<dbReference type="SUPFAM" id="SSF53335">
    <property type="entry name" value="S-adenosyl-L-methionine-dependent methyltransferases"/>
    <property type="match status" value="1"/>
</dbReference>
<evidence type="ECO:0000313" key="9">
    <source>
        <dbReference type="Proteomes" id="UP001062632"/>
    </source>
</evidence>
<dbReference type="Gene3D" id="3.40.50.150">
    <property type="entry name" value="Vaccinia Virus protein VP39"/>
    <property type="match status" value="1"/>
</dbReference>
<comment type="catalytic activity">
    <reaction evidence="4 5">
        <text>L-glutaminyl-[peptide chain release factor] + S-adenosyl-L-methionine = N(5)-methyl-L-glutaminyl-[peptide chain release factor] + S-adenosyl-L-homocysteine + H(+)</text>
        <dbReference type="Rhea" id="RHEA:42896"/>
        <dbReference type="Rhea" id="RHEA-COMP:10271"/>
        <dbReference type="Rhea" id="RHEA-COMP:10272"/>
        <dbReference type="ChEBI" id="CHEBI:15378"/>
        <dbReference type="ChEBI" id="CHEBI:30011"/>
        <dbReference type="ChEBI" id="CHEBI:57856"/>
        <dbReference type="ChEBI" id="CHEBI:59789"/>
        <dbReference type="ChEBI" id="CHEBI:61891"/>
        <dbReference type="EC" id="2.1.1.297"/>
    </reaction>
</comment>
<dbReference type="PROSITE" id="PS00092">
    <property type="entry name" value="N6_MTASE"/>
    <property type="match status" value="1"/>
</dbReference>
<evidence type="ECO:0000313" key="8">
    <source>
        <dbReference type="EMBL" id="GBR54542.1"/>
    </source>
</evidence>
<name>A0ABQ0QRT0_9PROT</name>
<dbReference type="NCBIfam" id="TIGR00536">
    <property type="entry name" value="hemK_fam"/>
    <property type="match status" value="1"/>
</dbReference>
<dbReference type="PANTHER" id="PTHR18895">
    <property type="entry name" value="HEMK METHYLTRANSFERASE"/>
    <property type="match status" value="1"/>
</dbReference>
<gene>
    <name evidence="5" type="primary">prmC</name>
    <name evidence="8" type="ORF">AA106555_1709</name>
</gene>
<feature type="domain" description="Methyltransferase small" evidence="6">
    <location>
        <begin position="129"/>
        <end position="220"/>
    </location>
</feature>
<accession>A0ABQ0QRT0</accession>
<sequence length="317" mass="34499">MLLRSGISAENFLRFVIGVNPREVVFKMVSKEVLLQDAARQLNDVGVEDARSEARRLLCWALGVDLTGLFLCQNVEEEAGLRFQEALKRRLAREPLAFIVGEAGFWTLDLYTSPATLIPRGDSEALIEALLAQRLPKQMPLSILDLGTGTGCLLLAALSEFPLAWGLGVDLSPDAAALAAKNARRNALAERCAFIAGDWAGALSARFDIVFSNPPYIESDDIAGLMPEVAKYEPHRALDGGQDGLDAYRLLCRALPSLLNHDGIAILEMGIGQINAVSDFAQRCGLREIARHRDLGGVERALVLQFDRKSVGAESLF</sequence>
<evidence type="ECO:0000256" key="5">
    <source>
        <dbReference type="HAMAP-Rule" id="MF_02126"/>
    </source>
</evidence>
<dbReference type="PANTHER" id="PTHR18895:SF74">
    <property type="entry name" value="MTRF1L RELEASE FACTOR GLUTAMINE METHYLTRANSFERASE"/>
    <property type="match status" value="1"/>
</dbReference>
<dbReference type="InterPro" id="IPR002052">
    <property type="entry name" value="DNA_methylase_N6_adenine_CS"/>
</dbReference>
<comment type="similarity">
    <text evidence="5">Belongs to the protein N5-glutamine methyltransferase family. PrmC subfamily.</text>
</comment>
<reference evidence="8 9" key="1">
    <citation type="submission" date="2013-04" db="EMBL/GenBank/DDBJ databases">
        <title>The genome sequencing project of 58 acetic acid bacteria.</title>
        <authorList>
            <person name="Okamoto-Kainuma A."/>
            <person name="Ishikawa M."/>
            <person name="Umino S."/>
            <person name="Koizumi Y."/>
            <person name="Shiwa Y."/>
            <person name="Yoshikawa H."/>
            <person name="Matsutani M."/>
            <person name="Matsushita K."/>
        </authorList>
    </citation>
    <scope>NUCLEOTIDE SEQUENCE [LARGE SCALE GENOMIC DNA]</scope>
    <source>
        <strain evidence="8 9">NBRC 106555</strain>
    </source>
</reference>
<dbReference type="InterPro" id="IPR004556">
    <property type="entry name" value="HemK-like"/>
</dbReference>
<comment type="function">
    <text evidence="5">Methylates the class 1 translation termination release factors RF1/PrfA and RF2/PrfB on the glutamine residue of the universally conserved GGQ motif.</text>
</comment>
<keyword evidence="3 5" id="KW-0949">S-adenosyl-L-methionine</keyword>
<protein>
    <recommendedName>
        <fullName evidence="5">Release factor glutamine methyltransferase</fullName>
        <shortName evidence="5">RF MTase</shortName>
        <ecNumber evidence="5">2.1.1.297</ecNumber>
    </recommendedName>
    <alternativeName>
        <fullName evidence="5">N5-glutamine methyltransferase PrmC</fullName>
    </alternativeName>
    <alternativeName>
        <fullName evidence="5">Protein-(glutamine-N5) MTase PrmC</fullName>
    </alternativeName>
    <alternativeName>
        <fullName evidence="5">Protein-glutamine N-methyltransferase PrmC</fullName>
    </alternativeName>
</protein>
<feature type="binding site" evidence="5">
    <location>
        <begin position="213"/>
        <end position="216"/>
    </location>
    <ligand>
        <name>substrate</name>
    </ligand>
</feature>
<dbReference type="InterPro" id="IPR019874">
    <property type="entry name" value="RF_methyltr_PrmC"/>
</dbReference>
<evidence type="ECO:0000256" key="2">
    <source>
        <dbReference type="ARBA" id="ARBA00022679"/>
    </source>
</evidence>
<evidence type="ECO:0000256" key="4">
    <source>
        <dbReference type="ARBA" id="ARBA00048391"/>
    </source>
</evidence>
<evidence type="ECO:0000256" key="1">
    <source>
        <dbReference type="ARBA" id="ARBA00022603"/>
    </source>
</evidence>
<comment type="caution">
    <text evidence="8">The sequence shown here is derived from an EMBL/GenBank/DDBJ whole genome shotgun (WGS) entry which is preliminary data.</text>
</comment>
<proteinExistence type="inferred from homology"/>
<feature type="binding site" evidence="5">
    <location>
        <position position="213"/>
    </location>
    <ligand>
        <name>S-adenosyl-L-methionine</name>
        <dbReference type="ChEBI" id="CHEBI:59789"/>
    </ligand>
</feature>
<dbReference type="InterPro" id="IPR029063">
    <property type="entry name" value="SAM-dependent_MTases_sf"/>
</dbReference>
<dbReference type="GO" id="GO:0032259">
    <property type="term" value="P:methylation"/>
    <property type="evidence" value="ECO:0007669"/>
    <property type="project" value="UniProtKB-KW"/>
</dbReference>
<evidence type="ECO:0000259" key="7">
    <source>
        <dbReference type="Pfam" id="PF17827"/>
    </source>
</evidence>
<dbReference type="InterPro" id="IPR040758">
    <property type="entry name" value="PrmC_N"/>
</dbReference>
<keyword evidence="1 5" id="KW-0489">Methyltransferase</keyword>
<feature type="binding site" evidence="5">
    <location>
        <begin position="147"/>
        <end position="151"/>
    </location>
    <ligand>
        <name>S-adenosyl-L-methionine</name>
        <dbReference type="ChEBI" id="CHEBI:59789"/>
    </ligand>
</feature>
<dbReference type="HAMAP" id="MF_02126">
    <property type="entry name" value="RF_methyltr_PrmC"/>
    <property type="match status" value="1"/>
</dbReference>
<dbReference type="GO" id="GO:0008168">
    <property type="term" value="F:methyltransferase activity"/>
    <property type="evidence" value="ECO:0007669"/>
    <property type="project" value="UniProtKB-KW"/>
</dbReference>
<feature type="binding site" evidence="5">
    <location>
        <position position="170"/>
    </location>
    <ligand>
        <name>S-adenosyl-L-methionine</name>
        <dbReference type="ChEBI" id="CHEBI:59789"/>
    </ligand>
</feature>
<dbReference type="InterPro" id="IPR007848">
    <property type="entry name" value="Small_mtfrase_dom"/>
</dbReference>
<dbReference type="Proteomes" id="UP001062632">
    <property type="component" value="Unassembled WGS sequence"/>
</dbReference>
<dbReference type="Pfam" id="PF05175">
    <property type="entry name" value="MTS"/>
    <property type="match status" value="1"/>
</dbReference>
<dbReference type="EC" id="2.1.1.297" evidence="5"/>
<dbReference type="NCBIfam" id="TIGR03534">
    <property type="entry name" value="RF_mod_PrmC"/>
    <property type="match status" value="1"/>
</dbReference>
<organism evidence="8 9">
    <name type="scientific">Neokomagataea thailandica NBRC 106555</name>
    <dbReference type="NCBI Taxonomy" id="1223520"/>
    <lineage>
        <taxon>Bacteria</taxon>
        <taxon>Pseudomonadati</taxon>
        <taxon>Pseudomonadota</taxon>
        <taxon>Alphaproteobacteria</taxon>
        <taxon>Acetobacterales</taxon>
        <taxon>Acetobacteraceae</taxon>
        <taxon>Neokomagataea</taxon>
    </lineage>
</organism>
<feature type="binding site" evidence="5">
    <location>
        <position position="199"/>
    </location>
    <ligand>
        <name>S-adenosyl-L-methionine</name>
        <dbReference type="ChEBI" id="CHEBI:59789"/>
    </ligand>
</feature>
<dbReference type="Pfam" id="PF17827">
    <property type="entry name" value="PrmC_N"/>
    <property type="match status" value="1"/>
</dbReference>
<evidence type="ECO:0000256" key="3">
    <source>
        <dbReference type="ARBA" id="ARBA00022691"/>
    </source>
</evidence>
<dbReference type="Gene3D" id="1.10.8.10">
    <property type="entry name" value="DNA helicase RuvA subunit, C-terminal domain"/>
    <property type="match status" value="1"/>
</dbReference>
<evidence type="ECO:0000259" key="6">
    <source>
        <dbReference type="Pfam" id="PF05175"/>
    </source>
</evidence>
<dbReference type="EMBL" id="BAQC01000058">
    <property type="protein sequence ID" value="GBR54542.1"/>
    <property type="molecule type" value="Genomic_DNA"/>
</dbReference>
<keyword evidence="9" id="KW-1185">Reference proteome</keyword>
<dbReference type="InterPro" id="IPR050320">
    <property type="entry name" value="N5-glutamine_MTase"/>
</dbReference>